<dbReference type="EMBL" id="JANPWB010000014">
    <property type="protein sequence ID" value="KAJ1097543.1"/>
    <property type="molecule type" value="Genomic_DNA"/>
</dbReference>
<evidence type="ECO:0000313" key="2">
    <source>
        <dbReference type="Proteomes" id="UP001066276"/>
    </source>
</evidence>
<reference evidence="1" key="1">
    <citation type="journal article" date="2022" name="bioRxiv">
        <title>Sequencing and chromosome-scale assembly of the giantPleurodeles waltlgenome.</title>
        <authorList>
            <person name="Brown T."/>
            <person name="Elewa A."/>
            <person name="Iarovenko S."/>
            <person name="Subramanian E."/>
            <person name="Araus A.J."/>
            <person name="Petzold A."/>
            <person name="Susuki M."/>
            <person name="Suzuki K.-i.T."/>
            <person name="Hayashi T."/>
            <person name="Toyoda A."/>
            <person name="Oliveira C."/>
            <person name="Osipova E."/>
            <person name="Leigh N.D."/>
            <person name="Simon A."/>
            <person name="Yun M.H."/>
        </authorList>
    </citation>
    <scope>NUCLEOTIDE SEQUENCE</scope>
    <source>
        <strain evidence="1">20211129_DDA</strain>
        <tissue evidence="1">Liver</tissue>
    </source>
</reference>
<dbReference type="AlphaFoldDB" id="A0AAV7M8U2"/>
<dbReference type="Proteomes" id="UP001066276">
    <property type="component" value="Chromosome 10"/>
</dbReference>
<keyword evidence="2" id="KW-1185">Reference proteome</keyword>
<proteinExistence type="predicted"/>
<evidence type="ECO:0000313" key="1">
    <source>
        <dbReference type="EMBL" id="KAJ1097543.1"/>
    </source>
</evidence>
<accession>A0AAV7M8U2</accession>
<sequence>MSDNCIQKALALVEKAGRMDLVNVVALGPLRPARKASQGAASAVIACLLPCLLSKVAQVRKGGRTSGRAMGSGGGVVGGRRFTRIRGAVGKAQRVSST</sequence>
<comment type="caution">
    <text evidence="1">The sequence shown here is derived from an EMBL/GenBank/DDBJ whole genome shotgun (WGS) entry which is preliminary data.</text>
</comment>
<gene>
    <name evidence="1" type="ORF">NDU88_002661</name>
</gene>
<organism evidence="1 2">
    <name type="scientific">Pleurodeles waltl</name>
    <name type="common">Iberian ribbed newt</name>
    <dbReference type="NCBI Taxonomy" id="8319"/>
    <lineage>
        <taxon>Eukaryota</taxon>
        <taxon>Metazoa</taxon>
        <taxon>Chordata</taxon>
        <taxon>Craniata</taxon>
        <taxon>Vertebrata</taxon>
        <taxon>Euteleostomi</taxon>
        <taxon>Amphibia</taxon>
        <taxon>Batrachia</taxon>
        <taxon>Caudata</taxon>
        <taxon>Salamandroidea</taxon>
        <taxon>Salamandridae</taxon>
        <taxon>Pleurodelinae</taxon>
        <taxon>Pleurodeles</taxon>
    </lineage>
</organism>
<name>A0AAV7M8U2_PLEWA</name>
<protein>
    <submittedName>
        <fullName evidence="1">Uncharacterized protein</fullName>
    </submittedName>
</protein>